<feature type="domain" description="Alginate export" evidence="2">
    <location>
        <begin position="73"/>
        <end position="458"/>
    </location>
</feature>
<keyword evidence="1" id="KW-0732">Signal</keyword>
<dbReference type="Proteomes" id="UP000535182">
    <property type="component" value="Unassembled WGS sequence"/>
</dbReference>
<sequence>MRIVLILAAALLIGVPRSNAQAVATAPSVIQDRSYELLREDEDWSFLRDRSLREDFWDPIKYISLRKNADDWYMTMGGEAREVWEQIGNDNWGESPYWNGYLNERYMPYFDLHYGSHVRTFIELKSGLNSFRRGGPRPIDEKKLDFQSAFLELSSSSNSKSIELRIGRHELEYGSGRLIDVREGPNVRLSFDGFMVKSRIDSWQVDGFALRPDEDNPGFFDNAPENTVSFWGLYATRSLPHKASLDLYYLGLDRKAATFQRGTAHEVRQSLGARISRPIATERPGWDFDDEGLWQFGTFGSGNIRAWTIATETGYRFPTVPLKPRFSVRADISSGDHPSSNTLGTFNPLFPKGNYFGVLATTGPGPINFIDVHPHIETALPHSVSVSIDWIFQWRQSLEDGVYAVPGFLIRAADGSHARFVGHRPGTEIRWQANRHLWFQADYGIFYAGCFLKETQPGRNLNYWALWTGYKF</sequence>
<comment type="caution">
    <text evidence="3">The sequence shown here is derived from an EMBL/GenBank/DDBJ whole genome shotgun (WGS) entry which is preliminary data.</text>
</comment>
<dbReference type="RefSeq" id="WP_183974241.1">
    <property type="nucleotide sequence ID" value="NZ_JACHEB010000002.1"/>
</dbReference>
<feature type="chain" id="PRO_5040835128" description="Alginate export domain-containing protein" evidence="1">
    <location>
        <begin position="21"/>
        <end position="472"/>
    </location>
</feature>
<dbReference type="EMBL" id="JACHEB010000002">
    <property type="protein sequence ID" value="MBB5327502.1"/>
    <property type="molecule type" value="Genomic_DNA"/>
</dbReference>
<dbReference type="InterPro" id="IPR053728">
    <property type="entry name" value="Alginate_Permeability_Chnl"/>
</dbReference>
<keyword evidence="4" id="KW-1185">Reference proteome</keyword>
<gene>
    <name evidence="3" type="ORF">HDF14_001107</name>
</gene>
<dbReference type="InterPro" id="IPR025388">
    <property type="entry name" value="Alginate_export_dom"/>
</dbReference>
<accession>A0A9X0U448</accession>
<proteinExistence type="predicted"/>
<feature type="signal peptide" evidence="1">
    <location>
        <begin position="1"/>
        <end position="20"/>
    </location>
</feature>
<dbReference type="Pfam" id="PF13372">
    <property type="entry name" value="Alginate_exp"/>
    <property type="match status" value="1"/>
</dbReference>
<reference evidence="3 4" key="1">
    <citation type="submission" date="2020-08" db="EMBL/GenBank/DDBJ databases">
        <title>Genomic Encyclopedia of Type Strains, Phase IV (KMG-V): Genome sequencing to study the core and pangenomes of soil and plant-associated prokaryotes.</title>
        <authorList>
            <person name="Whitman W."/>
        </authorList>
    </citation>
    <scope>NUCLEOTIDE SEQUENCE [LARGE SCALE GENOMIC DNA]</scope>
    <source>
        <strain evidence="3 4">X5P2</strain>
    </source>
</reference>
<evidence type="ECO:0000313" key="4">
    <source>
        <dbReference type="Proteomes" id="UP000535182"/>
    </source>
</evidence>
<organism evidence="3 4">
    <name type="scientific">Tunturiibacter gelidiferens</name>
    <dbReference type="NCBI Taxonomy" id="3069689"/>
    <lineage>
        <taxon>Bacteria</taxon>
        <taxon>Pseudomonadati</taxon>
        <taxon>Acidobacteriota</taxon>
        <taxon>Terriglobia</taxon>
        <taxon>Terriglobales</taxon>
        <taxon>Acidobacteriaceae</taxon>
        <taxon>Tunturiibacter</taxon>
    </lineage>
</organism>
<evidence type="ECO:0000313" key="3">
    <source>
        <dbReference type="EMBL" id="MBB5327502.1"/>
    </source>
</evidence>
<name>A0A9X0U448_9BACT</name>
<dbReference type="AlphaFoldDB" id="A0A9X0U448"/>
<evidence type="ECO:0000256" key="1">
    <source>
        <dbReference type="SAM" id="SignalP"/>
    </source>
</evidence>
<protein>
    <recommendedName>
        <fullName evidence="2">Alginate export domain-containing protein</fullName>
    </recommendedName>
</protein>
<evidence type="ECO:0000259" key="2">
    <source>
        <dbReference type="Pfam" id="PF13372"/>
    </source>
</evidence>
<dbReference type="Gene3D" id="2.40.160.100">
    <property type="match status" value="1"/>
</dbReference>